<dbReference type="InterPro" id="IPR006664">
    <property type="entry name" value="OMP_bac"/>
</dbReference>
<name>A0ABW2QIJ8_9BURK</name>
<keyword evidence="2 3" id="KW-0472">Membrane</keyword>
<dbReference type="CDD" id="cd07185">
    <property type="entry name" value="OmpA_C-like"/>
    <property type="match status" value="1"/>
</dbReference>
<comment type="subcellular location">
    <subcellularLocation>
        <location evidence="1">Membrane</location>
    </subcellularLocation>
</comment>
<dbReference type="Pfam" id="PF00691">
    <property type="entry name" value="OmpA"/>
    <property type="match status" value="1"/>
</dbReference>
<dbReference type="PROSITE" id="PS51257">
    <property type="entry name" value="PROKAR_LIPOPROTEIN"/>
    <property type="match status" value="1"/>
</dbReference>
<evidence type="ECO:0000259" key="4">
    <source>
        <dbReference type="PROSITE" id="PS51123"/>
    </source>
</evidence>
<evidence type="ECO:0000256" key="2">
    <source>
        <dbReference type="ARBA" id="ARBA00023136"/>
    </source>
</evidence>
<dbReference type="PROSITE" id="PS51123">
    <property type="entry name" value="OMPA_2"/>
    <property type="match status" value="1"/>
</dbReference>
<comment type="caution">
    <text evidence="5">The sequence shown here is derived from an EMBL/GenBank/DDBJ whole genome shotgun (WGS) entry which is preliminary data.</text>
</comment>
<evidence type="ECO:0000313" key="5">
    <source>
        <dbReference type="EMBL" id="MFC7407887.1"/>
    </source>
</evidence>
<organism evidence="5 6">
    <name type="scientific">Hydrogenophaga atypica</name>
    <dbReference type="NCBI Taxonomy" id="249409"/>
    <lineage>
        <taxon>Bacteria</taxon>
        <taxon>Pseudomonadati</taxon>
        <taxon>Pseudomonadota</taxon>
        <taxon>Betaproteobacteria</taxon>
        <taxon>Burkholderiales</taxon>
        <taxon>Comamonadaceae</taxon>
        <taxon>Hydrogenophaga</taxon>
    </lineage>
</organism>
<feature type="domain" description="OmpA-like" evidence="4">
    <location>
        <begin position="189"/>
        <end position="318"/>
    </location>
</feature>
<dbReference type="EMBL" id="JBHTCA010000002">
    <property type="protein sequence ID" value="MFC7407887.1"/>
    <property type="molecule type" value="Genomic_DNA"/>
</dbReference>
<accession>A0ABW2QIJ8</accession>
<reference evidence="6" key="1">
    <citation type="journal article" date="2019" name="Int. J. Syst. Evol. Microbiol.">
        <title>The Global Catalogue of Microorganisms (GCM) 10K type strain sequencing project: providing services to taxonomists for standard genome sequencing and annotation.</title>
        <authorList>
            <consortium name="The Broad Institute Genomics Platform"/>
            <consortium name="The Broad Institute Genome Sequencing Center for Infectious Disease"/>
            <person name="Wu L."/>
            <person name="Ma J."/>
        </authorList>
    </citation>
    <scope>NUCLEOTIDE SEQUENCE [LARGE SCALE GENOMIC DNA]</scope>
    <source>
        <strain evidence="6">CGMCC 1.12371</strain>
    </source>
</reference>
<protein>
    <submittedName>
        <fullName evidence="5">OmpA family protein</fullName>
    </submittedName>
</protein>
<dbReference type="InterPro" id="IPR006665">
    <property type="entry name" value="OmpA-like"/>
</dbReference>
<dbReference type="InterPro" id="IPR036737">
    <property type="entry name" value="OmpA-like_sf"/>
</dbReference>
<evidence type="ECO:0000256" key="3">
    <source>
        <dbReference type="PROSITE-ProRule" id="PRU00473"/>
    </source>
</evidence>
<dbReference type="Gene3D" id="3.30.1330.60">
    <property type="entry name" value="OmpA-like domain"/>
    <property type="match status" value="1"/>
</dbReference>
<evidence type="ECO:0000313" key="6">
    <source>
        <dbReference type="Proteomes" id="UP001596501"/>
    </source>
</evidence>
<keyword evidence="6" id="KW-1185">Reference proteome</keyword>
<gene>
    <name evidence="5" type="ORF">ACFQPB_03370</name>
</gene>
<evidence type="ECO:0000256" key="1">
    <source>
        <dbReference type="ARBA" id="ARBA00004370"/>
    </source>
</evidence>
<dbReference type="Proteomes" id="UP001596501">
    <property type="component" value="Unassembled WGS sequence"/>
</dbReference>
<dbReference type="RefSeq" id="WP_382219758.1">
    <property type="nucleotide sequence ID" value="NZ_JBHTCA010000002.1"/>
</dbReference>
<sequence>MKQINRWVARGGRWVLAATAAVVLGGCAGGKLHGPAGSFAELQPTQANEAILVFFRESGTEGRVPLVLANDRVVGSLLAGRYAQARVCAGAFMAGAADRADVVGVPQYQPVTVQAGQAVYLQVTEGAQGQFELKPLDAALARERLGKLQAASHIINRHVPDCTPKVVSAVAPVVVPEVVPAVPVPTVPVLLKRVELGADALFRFDRSGADDMLPQGRAALVKLVDDIQRHDVAVERLRLTGHTDRLGTDAYNNRLSQQRAATVGDFLRRAGLTMPMEAVGKGEQEPIATGCVGEKATPALVACLQPDRRVSLDLIGSAPVSVPVPASSAAPAR</sequence>
<proteinExistence type="predicted"/>
<dbReference type="PRINTS" id="PR01021">
    <property type="entry name" value="OMPADOMAIN"/>
</dbReference>
<dbReference type="SUPFAM" id="SSF103088">
    <property type="entry name" value="OmpA-like"/>
    <property type="match status" value="1"/>
</dbReference>